<dbReference type="STRING" id="3702.A0A1P8BEK3"/>
<protein>
    <submittedName>
        <fullName evidence="4">Serine/Threonine-kinase, putative (DUF1296)</fullName>
    </submittedName>
</protein>
<evidence type="ECO:0000313" key="4">
    <source>
        <dbReference type="EMBL" id="ANM70021.1"/>
    </source>
</evidence>
<dbReference type="InterPro" id="IPR009060">
    <property type="entry name" value="UBA-like_sf"/>
</dbReference>
<dbReference type="RefSeq" id="NP_001331663.1">
    <property type="nucleotide sequence ID" value="NM_001344674.1"/>
</dbReference>
<dbReference type="Araport" id="AT5G46380"/>
<evidence type="ECO:0000313" key="5">
    <source>
        <dbReference type="Proteomes" id="UP000006548"/>
    </source>
</evidence>
<evidence type="ECO:0000259" key="2">
    <source>
        <dbReference type="Pfam" id="PF06972"/>
    </source>
</evidence>
<feature type="region of interest" description="Disordered" evidence="1">
    <location>
        <begin position="385"/>
        <end position="407"/>
    </location>
</feature>
<reference evidence="4 5" key="1">
    <citation type="journal article" date="2000" name="Nature">
        <title>Sequence and analysis of chromosome 5 of the plant Arabidopsis thaliana.</title>
        <authorList>
            <consortium name="Kazusa DNA Research Institute"/>
            <consortium name="Cold Spring Harbor and Washington University in St Louis Sequencing Consortium"/>
            <consortium name="European Union Arabidopsis Genome Sequencing Consortium"/>
            <person name="Tabata S."/>
            <person name="Kaneko T."/>
            <person name="Nakamura Y."/>
            <person name="Kotani H."/>
            <person name="Kato T."/>
            <person name="Asamizu E."/>
            <person name="Miyajima N."/>
            <person name="Sasamoto S."/>
            <person name="Kimura T."/>
            <person name="Hosouchi T."/>
            <person name="Kawashima K."/>
            <person name="Kohara M."/>
            <person name="Matsumoto M."/>
            <person name="Matsuno A."/>
            <person name="Muraki A."/>
            <person name="Nakayama S."/>
            <person name="Nakazaki N."/>
            <person name="Naruo K."/>
            <person name="Okumura S."/>
            <person name="Shinpo S."/>
            <person name="Takeuchi C."/>
            <person name="Wada T."/>
            <person name="Watanabe A."/>
            <person name="Yamada M."/>
            <person name="Yasuda M."/>
            <person name="Sato S."/>
            <person name="de la Bastide M."/>
            <person name="Huang E."/>
            <person name="Spiegel L."/>
            <person name="Gnoj L."/>
            <person name="O'Shaughnessy A."/>
            <person name="Preston R."/>
            <person name="Habermann K."/>
            <person name="Murray J."/>
            <person name="Johnson D."/>
            <person name="Rohlfing T."/>
            <person name="Nelson J."/>
            <person name="Stoneking T."/>
            <person name="Pepin K."/>
            <person name="Spieth J."/>
            <person name="Sekhon M."/>
            <person name="Armstrong J."/>
            <person name="Becker M."/>
            <person name="Belter E."/>
            <person name="Cordum H."/>
            <person name="Cordes M."/>
            <person name="Courtney L."/>
            <person name="Courtney W."/>
            <person name="Dante M."/>
            <person name="Du H."/>
            <person name="Edwards J."/>
            <person name="Fryman J."/>
            <person name="Haakensen B."/>
            <person name="Lamar E."/>
            <person name="Latreille P."/>
            <person name="Leonard S."/>
            <person name="Meyer R."/>
            <person name="Mulvaney E."/>
            <person name="Ozersky P."/>
            <person name="Riley A."/>
            <person name="Strowmatt C."/>
            <person name="Wagner-McPherson C."/>
            <person name="Wollam A."/>
            <person name="Yoakum M."/>
            <person name="Bell M."/>
            <person name="Dedhia N."/>
            <person name="Parnell L."/>
            <person name="Shah R."/>
            <person name="Rodriguez M."/>
            <person name="See L.H."/>
            <person name="Vil D."/>
            <person name="Baker J."/>
            <person name="Kirchoff K."/>
            <person name="Toth K."/>
            <person name="King L."/>
            <person name="Bahret A."/>
            <person name="Miller B."/>
            <person name="Marra M."/>
            <person name="Martienssen R."/>
            <person name="McCombie W.R."/>
            <person name="Wilson R.K."/>
            <person name="Murphy G."/>
            <person name="Bancroft I."/>
            <person name="Volckaert G."/>
            <person name="Wambutt R."/>
            <person name="Dusterhoft A."/>
            <person name="Stiekema W."/>
            <person name="Pohl T."/>
            <person name="Entian K.D."/>
            <person name="Terryn N."/>
            <person name="Hartley N."/>
            <person name="Bent E."/>
            <person name="Johnson S."/>
            <person name="Langham S.A."/>
            <person name="McCullagh B."/>
            <person name="Robben J."/>
            <person name="Grymonprez B."/>
            <person name="Zimmermann W."/>
            <person name="Ramsperger U."/>
            <person name="Wedler H."/>
            <person name="Balke K."/>
            <person name="Wedler E."/>
            <person name="Peters S."/>
            <person name="van Staveren M."/>
            <person name="Dirkse W."/>
            <person name="Mooijman P."/>
            <person name="Lankhorst R.K."/>
            <person name="Weitzenegger T."/>
            <person name="Bothe G."/>
            <person name="Rose M."/>
            <person name="Hauf J."/>
            <person name="Berneiser S."/>
            <person name="Hempel S."/>
            <person name="Feldpausch M."/>
            <person name="Lamberth S."/>
            <person name="Villarroel R."/>
            <person name="Gielen J."/>
            <person name="Ardiles W."/>
            <person name="Bents O."/>
            <person name="Lemcke K."/>
            <person name="Kolesov G."/>
            <person name="Mayer K."/>
            <person name="Rudd S."/>
            <person name="Schoof H."/>
            <person name="Schueller C."/>
            <person name="Zaccaria P."/>
            <person name="Mewes H.W."/>
            <person name="Bevan M."/>
            <person name="Fransz P."/>
        </authorList>
    </citation>
    <scope>NUCLEOTIDE SEQUENCE [LARGE SCALE GENOMIC DNA]</scope>
    <source>
        <strain evidence="5">cv. Columbia</strain>
    </source>
</reference>
<evidence type="ECO:0000256" key="1">
    <source>
        <dbReference type="SAM" id="MobiDB-lite"/>
    </source>
</evidence>
<gene>
    <name evidence="4" type="primary">MPL12.18</name>
    <name evidence="4" type="synonym">MPL12_18</name>
    <name evidence="3 4" type="ordered locus">At5g46380</name>
</gene>
<dbReference type="Pfam" id="PF06972">
    <property type="entry name" value="GIP1_N"/>
    <property type="match status" value="2"/>
</dbReference>
<reference evidence="5" key="2">
    <citation type="journal article" date="2017" name="Plant J.">
        <title>Araport11: a complete reannotation of the Arabidopsis thaliana reference genome.</title>
        <authorList>
            <person name="Cheng C.Y."/>
            <person name="Krishnakumar V."/>
            <person name="Chan A.P."/>
            <person name="Thibaud-Nissen F."/>
            <person name="Schobel S."/>
            <person name="Town C.D."/>
        </authorList>
    </citation>
    <scope>GENOME REANNOTATION</scope>
    <source>
        <strain evidence="5">cv. Columbia</strain>
    </source>
</reference>
<feature type="region of interest" description="Disordered" evidence="1">
    <location>
        <begin position="232"/>
        <end position="312"/>
    </location>
</feature>
<dbReference type="GeneID" id="834681"/>
<dbReference type="PANTHER" id="PTHR46445:SF3">
    <property type="entry name" value="RNA POLYMERASE II DEGRADATION FACTOR-LIKE PROTEIN (DUF1296)-RELATED"/>
    <property type="match status" value="1"/>
</dbReference>
<dbReference type="TAIR" id="AT5G46380"/>
<dbReference type="InterPro" id="IPR009719">
    <property type="entry name" value="GIP1_N"/>
</dbReference>
<accession>A0A1P8BEK3</accession>
<feature type="compositionally biased region" description="Basic and acidic residues" evidence="1">
    <location>
        <begin position="653"/>
        <end position="662"/>
    </location>
</feature>
<dbReference type="AlphaFoldDB" id="A0A1P8BEK3"/>
<keyword evidence="5" id="KW-1185">Reference proteome</keyword>
<feature type="region of interest" description="Disordered" evidence="1">
    <location>
        <begin position="132"/>
        <end position="159"/>
    </location>
</feature>
<feature type="compositionally biased region" description="Polar residues" evidence="1">
    <location>
        <begin position="146"/>
        <end position="159"/>
    </location>
</feature>
<organism evidence="4 5">
    <name type="scientific">Arabidopsis thaliana</name>
    <name type="common">Mouse-ear cress</name>
    <dbReference type="NCBI Taxonomy" id="3702"/>
    <lineage>
        <taxon>Eukaryota</taxon>
        <taxon>Viridiplantae</taxon>
        <taxon>Streptophyta</taxon>
        <taxon>Embryophyta</taxon>
        <taxon>Tracheophyta</taxon>
        <taxon>Spermatophyta</taxon>
        <taxon>Magnoliopsida</taxon>
        <taxon>eudicotyledons</taxon>
        <taxon>Gunneridae</taxon>
        <taxon>Pentapetalae</taxon>
        <taxon>rosids</taxon>
        <taxon>malvids</taxon>
        <taxon>Brassicales</taxon>
        <taxon>Brassicaceae</taxon>
        <taxon>Camelineae</taxon>
        <taxon>Arabidopsis</taxon>
    </lineage>
</organism>
<dbReference type="OMA" id="GECHEEE"/>
<dbReference type="SUPFAM" id="SSF46934">
    <property type="entry name" value="UBA-like"/>
    <property type="match status" value="2"/>
</dbReference>
<evidence type="ECO:0000313" key="3">
    <source>
        <dbReference type="Araport" id="AT5G46380"/>
    </source>
</evidence>
<proteinExistence type="predicted"/>
<dbReference type="EMBL" id="CP002688">
    <property type="protein sequence ID" value="ANM70021.1"/>
    <property type="molecule type" value="Genomic_DNA"/>
</dbReference>
<feature type="domain" description="GBF-interacting protein 1 N-terminal" evidence="2">
    <location>
        <begin position="66"/>
        <end position="124"/>
    </location>
</feature>
<dbReference type="PaxDb" id="3702-AT5G46380.1"/>
<feature type="region of interest" description="Disordered" evidence="1">
    <location>
        <begin position="638"/>
        <end position="662"/>
    </location>
</feature>
<feature type="compositionally biased region" description="Polar residues" evidence="1">
    <location>
        <begin position="278"/>
        <end position="296"/>
    </location>
</feature>
<dbReference type="KEGG" id="ath:AT5G46380"/>
<feature type="compositionally biased region" description="Polar residues" evidence="1">
    <location>
        <begin position="257"/>
        <end position="267"/>
    </location>
</feature>
<dbReference type="PANTHER" id="PTHR46445">
    <property type="entry name" value="RNA POLYMERASE II DEGRADATION FACTOR-LIKE PROTEIN (DUF1296)"/>
    <property type="match status" value="1"/>
</dbReference>
<dbReference type="InParanoid" id="A0A1P8BEK3"/>
<dbReference type="Proteomes" id="UP000006548">
    <property type="component" value="Chromosome 5"/>
</dbReference>
<name>A0A1P8BEK3_ARATH</name>
<sequence length="662" mass="73832">MGSSDIDVNSIPEYSRPIVRAMKEIVNCSEQEIYAMLVECNMNADEAITRLLSQEMGSSAIEVNAIPEYTRAIVRSMKEIVNCSEQEIYAMLVECNMNADEAITRLLSQDSFQEVKSKRDKKKEAKDALEIQRLSGRNQYHKSKNGSDQNGGNKLNSYGTSNVQRIRNHLAGSSLNSAISNVETKRVPTSSEEAVPSLSVPSSTLVTALGCGTSASSKDSVTKAPVKDDCLLPEKPVAPNPFSNSFNEPAARRDQLQESPSVSNQIFRNGGSHLLRDNYNNKNDETNQVQRSSCENNRTKDPSVPVNSDQCNSDLQNLKFGRFGSGEVHMIMNNQSLALPSQFLNDPADDLSFRHLNLRDEEEEQQPRMNVANEKMAYEVNSNAARNYNSSPNCDHTEPTQENQYTSSSATDFTFYNSQLFNPVMAPAERSLQMPNLNTFPDSMHQQAFTREHVNAWYSASPLNQSMYAASSLGRRLPVSMTEMNRQAMNHHLYPQPNVPSEHYGNMMNYPYSLPTQNDNTYDMPASAFQQHGGLNNDAYHLRPLVAPLPLHRDSYPCPPTLAAGPYTRSSAYGSANGPAYDSAYGCGMLSDHNTANLRFDDEDDFHTRFSNHLASLQHQNGTSSMWTPPGLNESGSSYYRLYSGPQNQQSESFRRSQQDLL</sequence>
<dbReference type="ExpressionAtlas" id="A0A1P8BEK3">
    <property type="expression patterns" value="baseline"/>
</dbReference>
<feature type="domain" description="GBF-interacting protein 1 N-terminal" evidence="2">
    <location>
        <begin position="11"/>
        <end position="55"/>
    </location>
</feature>